<sequence>MERLSLNKTLLGAAIPAIIANGAYAKTVNDQLESEQTLKKPVREASVAKMATGPVNPFSVFSRALETQPALVNSDSTNTLNFLKKQGLVETHEQKVSIVSGDNTLVKSDLLIRKVFASGNCVLPGGACTNLSSSSCTLRGGTVGACGSSPEIDVEESGATTTSEDFGNVAANGAASTTKTFTVKNEGTGSLTTSAVSITSGSSDFSITNASTCISNGQTLTSGMQCTIVVQLQTTTVGAVSGNLRVTSNDADEGSYNVSLSGTGTDATAPTFNSANSTPADNSTNVSVSDNIVIDFSENVALSTGNITIRDVTGSSDFEVFNVATESDGATTNPSAGRIGIVNDKIYINPTSNLTGSNNYSLRVDSTAVDDSAGNSFAGISDDTTFNFTTINAAPVVDLNSGTSGNDTTASFSEGSGAVGFMTSPTVTDTDTITTITVSLTNDQDGASEGLNVSASAQNALTGVSGAADISLQDTLSITGATATTAEVATFLQAVTYNNTSSTPNTTSRTVTVVVNDGTDNSTSRSAVLSVANVTAASTSAASFNTTSGANLSPAISFSADNETLTIASASHIAGSTAQGGGGTDEIIVIDGSDLTQFTSLTTFETLSTFNNGSLTLSESQHDGFTTINGTGTNTFTLASADGDSTVTADADIETYILNAGFNITLSGAAQNITGSSSADTVNIAGLNVTGTLAGSADTDVLQMSTGASISNATVSAFESLTLSGGASVTMTEAQHDNFSTVTATGTDSITISSATDGLTGNSAIETYVLSAANTFTLGSASQNLTGSGNDDTVNVNALSATGTLAGGSGTDTLAVTNGGNISGATVSGFENLSVAAGGTVTINAAQLSSFTGTISGSGTETVSVSGDGNVSTVSAIENYTLNDDSTNDRSVTVTSAGHSVTATSATDAITFDLGTLAFTGTITGDNTVADTLSLSSGANISAGSISNVNNLTLASGASVTMTASQHNAFSGTVTAAGSETIIISGDGNLTTFSSVESYTIGDDSTNTRTVTISNGTTNVTANSSTDVITFDIGSSAYTGTLTGDSSQVDIVSASNGADVSGGSYFNIGTLSLSSGATVAIDAANIGNFSTSIVGGAGSEILKVMDGGTFNFSGTSVSSVEGVAIGTNSNFTLTLTDNFASDGGTVDITNATGSAVTGAITLNASAFSGDVLTISATDLNGADTYTGGSGADTIRPGGGTDAMTGNGGNDNFIGSASDLSGDTIVDLAIGDMITITGVTGLSTNNVRFNGSSTLEVDTDATDFNISELTLSLTNAPASSLSFTVADSGANTLITFVANNDVPVFSSLNGGTTYTENGSAITIDSDVTVADTELDALNGNTGDYNNASLTITRNGGANSTDVFANTGLLGALTQGNSFTYNSVSVGTVTTNSAGTIKLTFNSSATSSIVDSVISSLTYANTSEDPSSSVTLDYTFNDGTSDSTGTNQATVTISAVDDTPTDIALSSSSMTQSSTSAGADVGTLSTTDVDDSSHTYTLVNAGTSTSGTCAANSGNSSFQINGSILETQAAISAGSYIVCVQSHDGTSSFQESFTITVSDDVAPNAPTSLDLNAASDTGASSTDNYTNDTTLTLSGSAEAGSTVKLFSSVSGTTVIGSGTATGGTWEITTSTLTSNTSHTITATATDASNNTSSTSSGLSVTLDTTAPSVPSIPDLNSASDTGSSNTDNITSDTTPTIDGTATAGDTITLTSDKDGVLGSVVVPAGGSWSFTPSSALSANTHLITVVATDLAGNNSSASSALAINIDTSASTPSITTPIEGDGIVNAAEDNDVLVQGSGAESGATVTVNIGGVSKTTTADSSGNWTLSGNELDISALNNGSLTVSASQADAAGNTSTAATTSITLDNQAPSAVTITTPIEGDGIVNAAEDNDVLVQGSGAESGVTVTVNIGGVSKTTTADSSGNWTLSGNELDISALNNGSLTVSASQADAAGNTSTAATTSITLDNQAPSAVTITTPIEGDGIVNAAEDNDVLVQGSGAESGATVTVNIGGVSKTTTADSSGNWTLSGNELDISALNNGSLTVSASQADAAGNTSTAATTSITLDNQAPSTLTITTPIEGDGIVNASEDSDVLVQGTGAESGVTVTIDIGGVSKTTTADSSGNWTLSGNELDISALNNGSLTVTATQLDSAGNTSNSSTHTITLDNIAPTGQTAAIDQSLINASNEAALSFTLSGLESSGSFVYQISDGASTVSSSSATTITGSTAQVTNVNVSNLNEGTLTLSATVSDVAGNAASSVTATTTKRYNVKPVLSGTAITSVNEDAAYSFTPTLTDSDSGDTHTYAITNKPTWAAFDTNTGALTGTPTDEHVGTTNNVSIKVSDGTEDSDPLTFNIEVVNTNDAPVGQGFAFSLNEGALLTKGVANGVLSNATDDDTDSGDTLSAVKVTDPQYGSLTFNSDGSFSYQHNGSENHSDSFTYKVRDASNAESATQTVTLTMTAVEDAPEAVADASSTNEDTPITFSVVANDTDAENNMVVASAAIVDSPTKGAVTIANGVVTYTPNSNENGADSFTYNVKDSTGLVSAKATVSMTINAVNDAPVAANFNETVNEDIATNALTVRSNASDVEDTNPSGAISIVSQPTRGTVSLDQTNGTMVYTPNANENGTDTYTYTVADSAGLASNTATVTVNIGSINDRPVAGNDTVTTAEDTSTTLAILSNDSDVEDQAFNGANITLEDQGQGVGNYSLATVTVNTDGTLNIAPKADLNGQQTFTYTLTDSDNLASTAATVTVSINAVNDAPVAVDNTAQLLEDGQFEVNVLGNDTDVDSTLNASSVAIVTQPINGQVSIGSSGAITYVANANFFGEDTFTYTVDDQEGLTSNAATVTMMVSSVNDAPVISGAPTLNTNEDVLFTFTPTARDDDQDNLSFSITNQPLWATFDSTTGTLSGTPTNSDVGSYAGIVISVSDGQLSDALPEFTLTVNNVNDAPVITGIPALSVLQDESYTFTPQASDEDSASLTFTITGLPNWASFDEATGSLTGTPSRDNVGVYSGIQISVSDGQLSASLERFDLVVEAVNAAPTSSNIQATVTEDANTSFSAVVEDIDNDQLTININTQPQNGTLSVQGDVFTYQPFANFFGVDSFTYSASDGELTSNISTVFVTVSAVNDAPIAQNDVFAFNTNSSNTYSLNVLENDTDIENQVLTIIGASASLGTATIVNNQIEYVGSDNTQGTVIVKYLIEDSQGARSGASATVTFSASQSTAIPTITAPGDISVDATGLFTKVDLGTAIATDNQGNSLPVSLVGQQPIFVPGNHIAYWQTTDQQGQQAVATQTVSVRPLISLQKDSQVAEEQTHTIDVYLNGPAVQYPLTVPYTVSGTADGNDHDLTAGEFVIESGVQGQISFTVFADNIAESNETIIVSLSDALNVGAKSTSTVTIVEQNVAPTISTTVAQAGEKRLTLTSNQDLVTVTASIFDANLSDVVTTTWSGDTVLVNQSNQAEQFEFSPQGIASGVYKLSVIAADNAVPSLSTQQDIYLEIVPELQALGSNDTDGDLIPDDQEGHSDSDGDGIPDFQDAISDCNVMQEQAAESQQFLIEGDPGVCLRKGATVPQNTTGGVQLLVTELPEDQDANNIGGVFGFIANGLPQAGDTYSLVIPQRNPVPENGVYRKLRNDQWVNFDESGDNNILSTQGEPGYCPPPGSSEWQSGLVAGAWCVQLQIVDGGPNDDDGIANRSVIDPGGIAVPVSSNQLPVANSDEVTISAGQEVIIDVLANDSDADGDVLSITGATVDFGQVAIVNEKLVYQPPVKFLGKATIQYSIKDGKGGTSNSTATVNLTSNSAPVAQSDTANVVGSGNVVIDVLANDSDADGDVLSVISASAETGTAVVNIDNTLTYTPKLGFEGIDTITYQLKDSKGAVSQGVVKVTVTALKAVSIENKSSGSLGGIIVLMISALVIRRRKLGLPSFAFVSATCLMSVPAMANTWSVQGTAGKSSANFAYDSSLAASNIDDSSNSWSAGIYYELLPQFTIGIRYIDLGQGRVTFNGNVIAPDDAQSQVNRVAPILPEGFAMQLGYDVFNVNSFEGKLFLGAFDWKYHLDSTRDGRFHTRYEDQQTDLYYGVGVAYHLSDSVNLDAQYTRYPLSENDINELSLGVTYHF</sequence>
<evidence type="ECO:0000256" key="1">
    <source>
        <dbReference type="ARBA" id="ARBA00022729"/>
    </source>
</evidence>
<evidence type="ECO:0000259" key="3">
    <source>
        <dbReference type="PROSITE" id="PS50268"/>
    </source>
</evidence>
<dbReference type="InterPro" id="IPR013783">
    <property type="entry name" value="Ig-like_fold"/>
</dbReference>
<evidence type="ECO:0000313" key="5">
    <source>
        <dbReference type="Proteomes" id="UP000615755"/>
    </source>
</evidence>
<feature type="region of interest" description="Disordered" evidence="2">
    <location>
        <begin position="1641"/>
        <end position="1695"/>
    </location>
</feature>
<keyword evidence="5" id="KW-1185">Reference proteome</keyword>
<dbReference type="Gene3D" id="2.60.40.2810">
    <property type="match status" value="2"/>
</dbReference>
<dbReference type="EMBL" id="AQGV01000012">
    <property type="protein sequence ID" value="MBE0368013.1"/>
    <property type="molecule type" value="Genomic_DNA"/>
</dbReference>
<comment type="caution">
    <text evidence="4">The sequence shown here is derived from an EMBL/GenBank/DDBJ whole genome shotgun (WGS) entry which is preliminary data.</text>
</comment>
<dbReference type="InterPro" id="IPR002126">
    <property type="entry name" value="Cadherin-like_dom"/>
</dbReference>
<dbReference type="Pfam" id="PF13205">
    <property type="entry name" value="Big_5"/>
    <property type="match status" value="1"/>
</dbReference>
<dbReference type="Gene3D" id="2.60.40.10">
    <property type="entry name" value="Immunoglobulins"/>
    <property type="match status" value="10"/>
</dbReference>
<gene>
    <name evidence="4" type="ORF">PAUR_a1515</name>
</gene>
<dbReference type="Proteomes" id="UP000615755">
    <property type="component" value="Unassembled WGS sequence"/>
</dbReference>
<dbReference type="InterPro" id="IPR015919">
    <property type="entry name" value="Cadherin-like_sf"/>
</dbReference>
<name>A0ABR9EE53_9GAMM</name>
<feature type="compositionally biased region" description="Low complexity" evidence="2">
    <location>
        <begin position="1677"/>
        <end position="1695"/>
    </location>
</feature>
<dbReference type="InterPro" id="IPR040853">
    <property type="entry name" value="RapA2_cadherin-like"/>
</dbReference>
<dbReference type="RefSeq" id="WP_192507362.1">
    <property type="nucleotide sequence ID" value="NZ_AQGV01000012.1"/>
</dbReference>
<dbReference type="Pfam" id="PF17963">
    <property type="entry name" value="Big_9"/>
    <property type="match status" value="8"/>
</dbReference>
<dbReference type="Pfam" id="PF19077">
    <property type="entry name" value="Big_13"/>
    <property type="match status" value="4"/>
</dbReference>
<keyword evidence="1" id="KW-0732">Signal</keyword>
<feature type="compositionally biased region" description="Low complexity" evidence="2">
    <location>
        <begin position="1641"/>
        <end position="1663"/>
    </location>
</feature>
<dbReference type="InterPro" id="IPR044016">
    <property type="entry name" value="Big_13"/>
</dbReference>
<proteinExistence type="predicted"/>
<dbReference type="InterPro" id="IPR032812">
    <property type="entry name" value="SbsA_Ig"/>
</dbReference>
<dbReference type="SUPFAM" id="SSF141072">
    <property type="entry name" value="CalX-like"/>
    <property type="match status" value="1"/>
</dbReference>
<dbReference type="PANTHER" id="PTHR34720:SF9">
    <property type="entry name" value="BLR4714 PROTEIN"/>
    <property type="match status" value="1"/>
</dbReference>
<reference evidence="4 5" key="1">
    <citation type="submission" date="2015-03" db="EMBL/GenBank/DDBJ databases">
        <title>Genome sequence of Pseudoalteromonas aurantia.</title>
        <authorList>
            <person name="Xie B.-B."/>
            <person name="Rong J.-C."/>
            <person name="Qin Q.-L."/>
            <person name="Zhang Y.-Z."/>
        </authorList>
    </citation>
    <scope>NUCLEOTIDE SEQUENCE [LARGE SCALE GENOMIC DNA]</scope>
    <source>
        <strain evidence="4 5">208</strain>
    </source>
</reference>
<feature type="domain" description="Cadherin" evidence="3">
    <location>
        <begin position="2656"/>
        <end position="2760"/>
    </location>
</feature>
<accession>A0ABR9EE53</accession>
<dbReference type="Gene3D" id="2.60.40.3440">
    <property type="match status" value="3"/>
</dbReference>
<evidence type="ECO:0000256" key="2">
    <source>
        <dbReference type="SAM" id="MobiDB-lite"/>
    </source>
</evidence>
<protein>
    <recommendedName>
        <fullName evidence="3">Cadherin domain-containing protein</fullName>
    </recommendedName>
</protein>
<feature type="region of interest" description="Disordered" evidence="2">
    <location>
        <begin position="3506"/>
        <end position="3529"/>
    </location>
</feature>
<dbReference type="InterPro" id="IPR038081">
    <property type="entry name" value="CalX-like_sf"/>
</dbReference>
<dbReference type="Pfam" id="PF17803">
    <property type="entry name" value="Cadherin_4"/>
    <property type="match status" value="1"/>
</dbReference>
<dbReference type="PROSITE" id="PS50268">
    <property type="entry name" value="CADHERIN_2"/>
    <property type="match status" value="1"/>
</dbReference>
<dbReference type="PANTHER" id="PTHR34720">
    <property type="entry name" value="MICROCYSTIN DEPENDENT PROTEIN"/>
    <property type="match status" value="1"/>
</dbReference>
<dbReference type="NCBIfam" id="NF012211">
    <property type="entry name" value="tand_rpt_95"/>
    <property type="match status" value="8"/>
</dbReference>
<dbReference type="NCBIfam" id="NF033510">
    <property type="entry name" value="Ca_tandemer"/>
    <property type="match status" value="5"/>
</dbReference>
<dbReference type="SUPFAM" id="SSF56925">
    <property type="entry name" value="OMPA-like"/>
    <property type="match status" value="1"/>
</dbReference>
<dbReference type="SUPFAM" id="SSF49313">
    <property type="entry name" value="Cadherin-like"/>
    <property type="match status" value="3"/>
</dbReference>
<dbReference type="SMART" id="SM00736">
    <property type="entry name" value="CADG"/>
    <property type="match status" value="3"/>
</dbReference>
<evidence type="ECO:0000313" key="4">
    <source>
        <dbReference type="EMBL" id="MBE0368013.1"/>
    </source>
</evidence>
<dbReference type="InterPro" id="IPR011250">
    <property type="entry name" value="OMP/PagP_B-barrel"/>
</dbReference>
<dbReference type="InterPro" id="IPR006644">
    <property type="entry name" value="Cadg"/>
</dbReference>
<organism evidence="4 5">
    <name type="scientific">Pseudoalteromonas aurantia 208</name>
    <dbReference type="NCBI Taxonomy" id="1314867"/>
    <lineage>
        <taxon>Bacteria</taxon>
        <taxon>Pseudomonadati</taxon>
        <taxon>Pseudomonadota</taxon>
        <taxon>Gammaproteobacteria</taxon>
        <taxon>Alteromonadales</taxon>
        <taxon>Pseudoalteromonadaceae</taxon>
        <taxon>Pseudoalteromonas</taxon>
    </lineage>
</organism>